<proteinExistence type="inferred from homology"/>
<evidence type="ECO:0000313" key="8">
    <source>
        <dbReference type="EMBL" id="GGX19077.1"/>
    </source>
</evidence>
<dbReference type="InterPro" id="IPR050090">
    <property type="entry name" value="Tyrosine_recombinase_XerCD"/>
</dbReference>
<dbReference type="SUPFAM" id="SSF56349">
    <property type="entry name" value="DNA breaking-rejoining enzymes"/>
    <property type="match status" value="1"/>
</dbReference>
<sequence length="409" mass="47502">MKIMATIKVLLHPKKDNLGGKVYRIAIRVTKDRKQNYLYLANLNQKNEWDEQGRIVTNKNPKHSQLNRLIRKKYDAIEDLILEYEASKKSFTARQIIDEVKGNGTGETFFQLAEEHIKNLKRAKKHNRAISDNSKINSLFEFVGSKSLPFNEIDETLLNRFKYYLQAKGTLSERSIMNIFILIRLLFNRAIKMGIVESKNYPFGSDKIRIKLPDTLKIGLDEFELRRIENLELEEGTTIAHTRNVFLFSFYLAGIRIADVLKMKWSDIKQDRLYYKMGKNNKAVSIKLPERVVAILDVYRESQEKTNDYIFPELKKADPKDTKDIYTKIKTATKKFNNNLAEMAKLADIDKKLTNHIARHSFGNIAGDKVSPQMLQKLYRHTSLSTTIGYQGNFIHKDADDALEKILNF</sequence>
<evidence type="ECO:0000256" key="3">
    <source>
        <dbReference type="ARBA" id="ARBA00023125"/>
    </source>
</evidence>
<dbReference type="Gene3D" id="1.10.150.130">
    <property type="match status" value="1"/>
</dbReference>
<accession>A0A918N421</accession>
<dbReference type="InterPro" id="IPR002104">
    <property type="entry name" value="Integrase_catalytic"/>
</dbReference>
<feature type="domain" description="Core-binding (CB)" evidence="7">
    <location>
        <begin position="107"/>
        <end position="191"/>
    </location>
</feature>
<dbReference type="PANTHER" id="PTHR30349:SF64">
    <property type="entry name" value="PROPHAGE INTEGRASE INTD-RELATED"/>
    <property type="match status" value="1"/>
</dbReference>
<reference evidence="8 9" key="1">
    <citation type="journal article" date="2014" name="Int. J. Syst. Evol. Microbiol.">
        <title>Complete genome sequence of Corynebacterium casei LMG S-19264T (=DSM 44701T), isolated from a smear-ripened cheese.</title>
        <authorList>
            <consortium name="US DOE Joint Genome Institute (JGI-PGF)"/>
            <person name="Walter F."/>
            <person name="Albersmeier A."/>
            <person name="Kalinowski J."/>
            <person name="Ruckert C."/>
        </authorList>
    </citation>
    <scope>NUCLEOTIDE SEQUENCE [LARGE SCALE GENOMIC DNA]</scope>
    <source>
        <strain evidence="8 9">KCTC 12285</strain>
    </source>
</reference>
<dbReference type="Pfam" id="PF17293">
    <property type="entry name" value="Arm-DNA-bind_5"/>
    <property type="match status" value="1"/>
</dbReference>
<gene>
    <name evidence="8" type="ORF">GCM10007384_20520</name>
</gene>
<evidence type="ECO:0000259" key="7">
    <source>
        <dbReference type="PROSITE" id="PS51900"/>
    </source>
</evidence>
<name>A0A918N421_9FLAO</name>
<comment type="caution">
    <text evidence="8">The sequence shown here is derived from an EMBL/GenBank/DDBJ whole genome shotgun (WGS) entry which is preliminary data.</text>
</comment>
<evidence type="ECO:0000256" key="5">
    <source>
        <dbReference type="PROSITE-ProRule" id="PRU01248"/>
    </source>
</evidence>
<keyword evidence="2" id="KW-0229">DNA integration</keyword>
<dbReference type="GO" id="GO:0003677">
    <property type="term" value="F:DNA binding"/>
    <property type="evidence" value="ECO:0007669"/>
    <property type="project" value="UniProtKB-UniRule"/>
</dbReference>
<dbReference type="InterPro" id="IPR044068">
    <property type="entry name" value="CB"/>
</dbReference>
<dbReference type="Pfam" id="PF00589">
    <property type="entry name" value="Phage_integrase"/>
    <property type="match status" value="1"/>
</dbReference>
<dbReference type="InterPro" id="IPR011010">
    <property type="entry name" value="DNA_brk_join_enz"/>
</dbReference>
<dbReference type="AlphaFoldDB" id="A0A918N421"/>
<feature type="domain" description="Tyr recombinase" evidence="6">
    <location>
        <begin position="215"/>
        <end position="408"/>
    </location>
</feature>
<evidence type="ECO:0000259" key="6">
    <source>
        <dbReference type="PROSITE" id="PS51898"/>
    </source>
</evidence>
<evidence type="ECO:0000313" key="9">
    <source>
        <dbReference type="Proteomes" id="UP000601108"/>
    </source>
</evidence>
<dbReference type="PROSITE" id="PS51898">
    <property type="entry name" value="TYR_RECOMBINASE"/>
    <property type="match status" value="1"/>
</dbReference>
<keyword evidence="9" id="KW-1185">Reference proteome</keyword>
<dbReference type="Proteomes" id="UP000601108">
    <property type="component" value="Unassembled WGS sequence"/>
</dbReference>
<evidence type="ECO:0000256" key="4">
    <source>
        <dbReference type="ARBA" id="ARBA00023172"/>
    </source>
</evidence>
<keyword evidence="3 5" id="KW-0238">DNA-binding</keyword>
<dbReference type="InterPro" id="IPR013762">
    <property type="entry name" value="Integrase-like_cat_sf"/>
</dbReference>
<evidence type="ECO:0000256" key="2">
    <source>
        <dbReference type="ARBA" id="ARBA00022908"/>
    </source>
</evidence>
<dbReference type="InterPro" id="IPR025269">
    <property type="entry name" value="SAM-like_dom"/>
</dbReference>
<dbReference type="GO" id="GO:0015074">
    <property type="term" value="P:DNA integration"/>
    <property type="evidence" value="ECO:0007669"/>
    <property type="project" value="UniProtKB-KW"/>
</dbReference>
<comment type="similarity">
    <text evidence="1">Belongs to the 'phage' integrase family.</text>
</comment>
<dbReference type="InterPro" id="IPR035386">
    <property type="entry name" value="Arm-DNA-bind_5"/>
</dbReference>
<evidence type="ECO:0000256" key="1">
    <source>
        <dbReference type="ARBA" id="ARBA00008857"/>
    </source>
</evidence>
<dbReference type="PANTHER" id="PTHR30349">
    <property type="entry name" value="PHAGE INTEGRASE-RELATED"/>
    <property type="match status" value="1"/>
</dbReference>
<dbReference type="EMBL" id="BMWS01000012">
    <property type="protein sequence ID" value="GGX19077.1"/>
    <property type="molecule type" value="Genomic_DNA"/>
</dbReference>
<organism evidence="8 9">
    <name type="scientific">Aquimarina muelleri</name>
    <dbReference type="NCBI Taxonomy" id="279356"/>
    <lineage>
        <taxon>Bacteria</taxon>
        <taxon>Pseudomonadati</taxon>
        <taxon>Bacteroidota</taxon>
        <taxon>Flavobacteriia</taxon>
        <taxon>Flavobacteriales</taxon>
        <taxon>Flavobacteriaceae</taxon>
        <taxon>Aquimarina</taxon>
    </lineage>
</organism>
<dbReference type="GO" id="GO:0006310">
    <property type="term" value="P:DNA recombination"/>
    <property type="evidence" value="ECO:0007669"/>
    <property type="project" value="UniProtKB-KW"/>
</dbReference>
<dbReference type="Gene3D" id="1.10.443.10">
    <property type="entry name" value="Intergrase catalytic core"/>
    <property type="match status" value="1"/>
</dbReference>
<dbReference type="InterPro" id="IPR010998">
    <property type="entry name" value="Integrase_recombinase_N"/>
</dbReference>
<dbReference type="PROSITE" id="PS51900">
    <property type="entry name" value="CB"/>
    <property type="match status" value="1"/>
</dbReference>
<protein>
    <submittedName>
        <fullName evidence="8">Tyrosine recombinase</fullName>
    </submittedName>
</protein>
<dbReference type="Pfam" id="PF13102">
    <property type="entry name" value="Phage_int_SAM_5"/>
    <property type="match status" value="1"/>
</dbReference>
<keyword evidence="4" id="KW-0233">DNA recombination</keyword>